<feature type="region of interest" description="Disordered" evidence="2">
    <location>
        <begin position="194"/>
        <end position="263"/>
    </location>
</feature>
<feature type="compositionally biased region" description="Basic residues" evidence="2">
    <location>
        <begin position="330"/>
        <end position="342"/>
    </location>
</feature>
<evidence type="ECO:0000256" key="2">
    <source>
        <dbReference type="SAM" id="MobiDB-lite"/>
    </source>
</evidence>
<feature type="domain" description="SAM" evidence="3">
    <location>
        <begin position="1093"/>
        <end position="1152"/>
    </location>
</feature>
<evidence type="ECO:0000313" key="5">
    <source>
        <dbReference type="Proteomes" id="UP000499080"/>
    </source>
</evidence>
<dbReference type="Pfam" id="PF00536">
    <property type="entry name" value="SAM_1"/>
    <property type="match status" value="2"/>
</dbReference>
<feature type="region of interest" description="Disordered" evidence="2">
    <location>
        <begin position="604"/>
        <end position="628"/>
    </location>
</feature>
<dbReference type="InterPro" id="IPR059089">
    <property type="entry name" value="Kazrin_N"/>
</dbReference>
<dbReference type="PANTHER" id="PTHR12776:SF1">
    <property type="entry name" value="KAZRIN"/>
    <property type="match status" value="1"/>
</dbReference>
<feature type="region of interest" description="Disordered" evidence="2">
    <location>
        <begin position="1315"/>
        <end position="1368"/>
    </location>
</feature>
<keyword evidence="1" id="KW-0175">Coiled coil</keyword>
<dbReference type="InterPro" id="IPR037614">
    <property type="entry name" value="Kazrin"/>
</dbReference>
<dbReference type="PANTHER" id="PTHR12776">
    <property type="entry name" value="KAZRIN-RELATED"/>
    <property type="match status" value="1"/>
</dbReference>
<dbReference type="EMBL" id="BGPR01000437">
    <property type="protein sequence ID" value="GBM20121.1"/>
    <property type="molecule type" value="Genomic_DNA"/>
</dbReference>
<keyword evidence="5" id="KW-1185">Reference proteome</keyword>
<protein>
    <submittedName>
        <fullName evidence="4">Kazrin-A</fullName>
    </submittedName>
</protein>
<evidence type="ECO:0000259" key="3">
    <source>
        <dbReference type="PROSITE" id="PS50105"/>
    </source>
</evidence>
<feature type="region of interest" description="Disordered" evidence="2">
    <location>
        <begin position="275"/>
        <end position="453"/>
    </location>
</feature>
<dbReference type="InterPro" id="IPR013761">
    <property type="entry name" value="SAM/pointed_sf"/>
</dbReference>
<feature type="region of interest" description="Disordered" evidence="2">
    <location>
        <begin position="1253"/>
        <end position="1279"/>
    </location>
</feature>
<evidence type="ECO:0000313" key="4">
    <source>
        <dbReference type="EMBL" id="GBM20121.1"/>
    </source>
</evidence>
<feature type="region of interest" description="Disordered" evidence="2">
    <location>
        <begin position="531"/>
        <end position="575"/>
    </location>
</feature>
<feature type="compositionally biased region" description="Polar residues" evidence="2">
    <location>
        <begin position="1315"/>
        <end position="1333"/>
    </location>
</feature>
<feature type="compositionally biased region" description="Basic and acidic residues" evidence="2">
    <location>
        <begin position="838"/>
        <end position="847"/>
    </location>
</feature>
<dbReference type="OrthoDB" id="6430345at2759"/>
<gene>
    <name evidence="4" type="primary">kazna_1</name>
    <name evidence="4" type="ORF">AVEN_81099_1</name>
</gene>
<feature type="compositionally biased region" description="Basic and acidic residues" evidence="2">
    <location>
        <begin position="480"/>
        <end position="490"/>
    </location>
</feature>
<dbReference type="InterPro" id="IPR001660">
    <property type="entry name" value="SAM"/>
</dbReference>
<dbReference type="Pfam" id="PF25986">
    <property type="entry name" value="Kazrin"/>
    <property type="match status" value="1"/>
</dbReference>
<feature type="domain" description="SAM" evidence="3">
    <location>
        <begin position="1011"/>
        <end position="1076"/>
    </location>
</feature>
<feature type="compositionally biased region" description="Low complexity" evidence="2">
    <location>
        <begin position="609"/>
        <end position="624"/>
    </location>
</feature>
<feature type="compositionally biased region" description="Low complexity" evidence="2">
    <location>
        <begin position="867"/>
        <end position="885"/>
    </location>
</feature>
<reference evidence="4 5" key="1">
    <citation type="journal article" date="2019" name="Sci. Rep.">
        <title>Orb-weaving spider Araneus ventricosus genome elucidates the spidroin gene catalogue.</title>
        <authorList>
            <person name="Kono N."/>
            <person name="Nakamura H."/>
            <person name="Ohtoshi R."/>
            <person name="Moran D.A.P."/>
            <person name="Shinohara A."/>
            <person name="Yoshida Y."/>
            <person name="Fujiwara M."/>
            <person name="Mori M."/>
            <person name="Tomita M."/>
            <person name="Arakawa K."/>
        </authorList>
    </citation>
    <scope>NUCLEOTIDE SEQUENCE [LARGE SCALE GENOMIC DNA]</scope>
</reference>
<sequence length="1368" mass="153642">MEGLQGVRELLSISHRRHVSDEPMAVLLPTESLSIYTVCRPTIQSLDSLNQEIVQVFLSSQSDGNLSEDPAIAARWSHQCHYSMVLMRRLLIDAQGKFRKMMSDNQALASRIDQDIQSAHLQVSALRAELADTNQRIKDICSESMAGNVITTCMPPTSTTNTTTVISTAEGHWLKDAKQGHTVTESTVKVSRVCSSPPIADKGGGTKSPADLVESTHRQVPSPKSTVPQASKVSEQKASLVNGSSPDQSGKANKNPETVGKEQSILDKVHDEAFSGSRKFPHDGSERPQVPPKQLGLASKGSRDLLGKDAKEKPEGLTESSKMSEELSVSKHKGHRRERRSLKGSDVQKSILEDLKSQQSNSKMDDSKSELQRSESDGNQNSAPECDLSISGSPFKESSSKVASEESVACSSSSLKSSPRKNESTIKEDSKRDDFSVDFHRSSPPVKDESNAQCFPLLKDSSGVYLQKDTTNGHRYKAKTRSDPLDKRSDKCAQEFSVLSSPSSVMRHKTGVSKLQLGICSWENRQFDPKESWYKTQDNSSSMSGKSLDESSSKEETSDSQDGIPSEFCDQRPIRDENKGGRFVIFDSKNMREAYSDWRTTLSESYRDQQQMSESWKSSSCSTTEQKDIKVVDDKRQVPEKDQSSCGLVQDSSYYRKSENLEYSPYKSTPKSSDESHLGEVEALKIKNSALLRDLEEVMESRDEKAKENAAMAAKLEHMEKELKHAKEALSALKQDRKRLKAEKFDLLTQMKQLYSTLEDKEEELREFIRNYEQKMKESDENMKQMSKEREEMEQERWNILKRARDEAERAVLLCTQLGLKDAHIKELQEEIAMLNEKRLSSNHDPRQSNGFGSPGSMSYRTANGIDSRGTPTPTPGSDPTTSPSYAGTPTISMQYADPLSPRKGPMMQNLSPDHRPTLLSRSAEDIFNSAGLDMNSVKKKSKEKKGTWGSISRVFSRSKKRKPLDPELFENQRSSWSPKESVCSSPLSEESYVQKLRLLEETHGTPMQHWRAATVLAWLEITMDMPQYGAACAENIKSGKLLLELSDSELEEGLGIANVMHRRKLRLAIEEHRQPSLCRYPKICLMTHSWVVEEWLPSIALTCYLPSFSEHLVDGRVLDTLTKKDLEKHFGITRKFHQLSIMHAIQLLRMLNFDRQILNQRRTNSETMDIDPLVWTNQRLVKWVASIELVEYAENMKGTGVHGALAVLEPSFTADTIATALGIPTSKNIVRRHLTTEWNNLIQPARLSLESESMVSKKSKSEKRLASGSSSISLVSQGRSSSSIMPSYARRTLDRYDRRRSSWRFSTWKSSQESLRSLTSTKKTPPAQSSTAERPHLLPLSPKLNTTRHRRTFSSHSDVETLTVTPV</sequence>
<feature type="coiled-coil region" evidence="1">
    <location>
        <begin position="116"/>
        <end position="143"/>
    </location>
</feature>
<proteinExistence type="predicted"/>
<evidence type="ECO:0000256" key="1">
    <source>
        <dbReference type="SAM" id="Coils"/>
    </source>
</evidence>
<dbReference type="SUPFAM" id="SSF47769">
    <property type="entry name" value="SAM/Pointed domain"/>
    <property type="match status" value="2"/>
</dbReference>
<feature type="compositionally biased region" description="Basic and acidic residues" evidence="2">
    <location>
        <begin position="301"/>
        <end position="329"/>
    </location>
</feature>
<comment type="caution">
    <text evidence="4">The sequence shown here is derived from an EMBL/GenBank/DDBJ whole genome shotgun (WGS) entry which is preliminary data.</text>
</comment>
<feature type="region of interest" description="Disordered" evidence="2">
    <location>
        <begin position="466"/>
        <end position="490"/>
    </location>
</feature>
<feature type="compositionally biased region" description="Polar residues" evidence="2">
    <location>
        <begin position="1355"/>
        <end position="1368"/>
    </location>
</feature>
<name>A0A4Y2DTP8_ARAVE</name>
<dbReference type="Pfam" id="PF07647">
    <property type="entry name" value="SAM_2"/>
    <property type="match status" value="1"/>
</dbReference>
<feature type="compositionally biased region" description="Basic and acidic residues" evidence="2">
    <location>
        <begin position="547"/>
        <end position="557"/>
    </location>
</feature>
<feature type="compositionally biased region" description="Polar residues" evidence="2">
    <location>
        <begin position="848"/>
        <end position="862"/>
    </location>
</feature>
<dbReference type="Proteomes" id="UP000499080">
    <property type="component" value="Unassembled WGS sequence"/>
</dbReference>
<dbReference type="SMART" id="SM00454">
    <property type="entry name" value="SAM"/>
    <property type="match status" value="3"/>
</dbReference>
<dbReference type="PROSITE" id="PS50105">
    <property type="entry name" value="SAM_DOMAIN"/>
    <property type="match status" value="2"/>
</dbReference>
<feature type="compositionally biased region" description="Basic and acidic residues" evidence="2">
    <location>
        <begin position="363"/>
        <end position="376"/>
    </location>
</feature>
<feature type="compositionally biased region" description="Polar residues" evidence="2">
    <location>
        <begin position="218"/>
        <end position="256"/>
    </location>
</feature>
<feature type="compositionally biased region" description="Low complexity" evidence="2">
    <location>
        <begin position="1268"/>
        <end position="1279"/>
    </location>
</feature>
<dbReference type="Gene3D" id="1.10.150.50">
    <property type="entry name" value="Transcription Factor, Ets-1"/>
    <property type="match status" value="3"/>
</dbReference>
<feature type="compositionally biased region" description="Basic and acidic residues" evidence="2">
    <location>
        <begin position="420"/>
        <end position="450"/>
    </location>
</feature>
<feature type="compositionally biased region" description="Low complexity" evidence="2">
    <location>
        <begin position="396"/>
        <end position="417"/>
    </location>
</feature>
<accession>A0A4Y2DTP8</accession>
<organism evidence="4 5">
    <name type="scientific">Araneus ventricosus</name>
    <name type="common">Orbweaver spider</name>
    <name type="synonym">Epeira ventricosa</name>
    <dbReference type="NCBI Taxonomy" id="182803"/>
    <lineage>
        <taxon>Eukaryota</taxon>
        <taxon>Metazoa</taxon>
        <taxon>Ecdysozoa</taxon>
        <taxon>Arthropoda</taxon>
        <taxon>Chelicerata</taxon>
        <taxon>Arachnida</taxon>
        <taxon>Araneae</taxon>
        <taxon>Araneomorphae</taxon>
        <taxon>Entelegynae</taxon>
        <taxon>Araneoidea</taxon>
        <taxon>Araneidae</taxon>
        <taxon>Araneus</taxon>
    </lineage>
</organism>
<feature type="region of interest" description="Disordered" evidence="2">
    <location>
        <begin position="838"/>
        <end position="914"/>
    </location>
</feature>